<dbReference type="PANTHER" id="PTHR12225">
    <property type="entry name" value="ADHESION REGULATING MOLECULE 1 110 KDA CELL MEMBRANE GLYCOPROTEIN"/>
    <property type="match status" value="1"/>
</dbReference>
<keyword evidence="3" id="KW-0963">Cytoplasm</keyword>
<dbReference type="Gene3D" id="1.10.2020.20">
    <property type="match status" value="1"/>
</dbReference>
<evidence type="ECO:0000256" key="2">
    <source>
        <dbReference type="ARBA" id="ARBA00004496"/>
    </source>
</evidence>
<dbReference type="AlphaFoldDB" id="A0A6G1HCJ6"/>
<feature type="compositionally biased region" description="Gly residues" evidence="6">
    <location>
        <begin position="182"/>
        <end position="192"/>
    </location>
</feature>
<feature type="compositionally biased region" description="Acidic residues" evidence="6">
    <location>
        <begin position="158"/>
        <end position="172"/>
    </location>
</feature>
<dbReference type="InterPro" id="IPR044868">
    <property type="entry name" value="Rpn13/ADRM1_Pru"/>
</dbReference>
<evidence type="ECO:0000256" key="6">
    <source>
        <dbReference type="SAM" id="MobiDB-lite"/>
    </source>
</evidence>
<keyword evidence="5" id="KW-0539">Nucleus</keyword>
<dbReference type="Gene3D" id="2.30.29.70">
    <property type="entry name" value="Proteasomal ubiquitin receptor Rpn13/ADRM1"/>
    <property type="match status" value="1"/>
</dbReference>
<gene>
    <name evidence="8" type="ORF">K402DRAFT_389659</name>
</gene>
<dbReference type="GO" id="GO:0005737">
    <property type="term" value="C:cytoplasm"/>
    <property type="evidence" value="ECO:0007669"/>
    <property type="project" value="UniProtKB-SubCell"/>
</dbReference>
<dbReference type="GO" id="GO:0070628">
    <property type="term" value="F:proteasome binding"/>
    <property type="evidence" value="ECO:0007669"/>
    <property type="project" value="TreeGrafter"/>
</dbReference>
<dbReference type="InterPro" id="IPR038633">
    <property type="entry name" value="Rpn13/ADRM1_Pru_sf"/>
</dbReference>
<evidence type="ECO:0000256" key="5">
    <source>
        <dbReference type="ARBA" id="ARBA00023242"/>
    </source>
</evidence>
<dbReference type="GO" id="GO:0008541">
    <property type="term" value="C:proteasome regulatory particle, lid subcomplex"/>
    <property type="evidence" value="ECO:0007669"/>
    <property type="project" value="TreeGrafter"/>
</dbReference>
<dbReference type="GO" id="GO:0005634">
    <property type="term" value="C:nucleus"/>
    <property type="evidence" value="ECO:0007669"/>
    <property type="project" value="UniProtKB-SubCell"/>
</dbReference>
<feature type="domain" description="Pru" evidence="7">
    <location>
        <begin position="1"/>
        <end position="139"/>
    </location>
</feature>
<dbReference type="InterPro" id="IPR038108">
    <property type="entry name" value="RPN13_DEUBAD_sf"/>
</dbReference>
<evidence type="ECO:0000256" key="4">
    <source>
        <dbReference type="ARBA" id="ARBA00022942"/>
    </source>
</evidence>
<proteinExistence type="predicted"/>
<sequence>MENNLIITFKAGRCEFDADSNPPKITADPTPGYIYLYTGDEELVHFCWRPRSSSLSDAPIDLLMIPGDGTFQPYVGSTPPSSEDNVTSPTNGRIFILKFSSSSQRHVFWLQSKSKGAPNWFSAKDKKLGQIVDMLLSGEEVDVQDELNHIEQDGDGGGGDDDGDQEMQDAEPPEPRHDRSGSTGGAGAGATGGDIREEGEEAREGGADGGRAAALAVQNFLKSLNGGNASGSSSSSSGNFTTLPDLLPTSTTIPALSASTTTPEHLSSLFANLPPELLSLSSSSSTTNPADLTPGQQKTLLTKILRSPQLSQSMGSLTAALRDGGLPMVGEALGLGGKVKGGGYKGGMPMEGGEAVEAFLEGVKGFVEEETKKNGEGQGDRMDES</sequence>
<keyword evidence="4" id="KW-0647">Proteasome</keyword>
<reference evidence="8" key="1">
    <citation type="journal article" date="2020" name="Stud. Mycol.">
        <title>101 Dothideomycetes genomes: a test case for predicting lifestyles and emergence of pathogens.</title>
        <authorList>
            <person name="Haridas S."/>
            <person name="Albert R."/>
            <person name="Binder M."/>
            <person name="Bloem J."/>
            <person name="Labutti K."/>
            <person name="Salamov A."/>
            <person name="Andreopoulos B."/>
            <person name="Baker S."/>
            <person name="Barry K."/>
            <person name="Bills G."/>
            <person name="Bluhm B."/>
            <person name="Cannon C."/>
            <person name="Castanera R."/>
            <person name="Culley D."/>
            <person name="Daum C."/>
            <person name="Ezra D."/>
            <person name="Gonzalez J."/>
            <person name="Henrissat B."/>
            <person name="Kuo A."/>
            <person name="Liang C."/>
            <person name="Lipzen A."/>
            <person name="Lutzoni F."/>
            <person name="Magnuson J."/>
            <person name="Mondo S."/>
            <person name="Nolan M."/>
            <person name="Ohm R."/>
            <person name="Pangilinan J."/>
            <person name="Park H.-J."/>
            <person name="Ramirez L."/>
            <person name="Alfaro M."/>
            <person name="Sun H."/>
            <person name="Tritt A."/>
            <person name="Yoshinaga Y."/>
            <person name="Zwiers L.-H."/>
            <person name="Turgeon B."/>
            <person name="Goodwin S."/>
            <person name="Spatafora J."/>
            <person name="Crous P."/>
            <person name="Grigoriev I."/>
        </authorList>
    </citation>
    <scope>NUCLEOTIDE SEQUENCE</scope>
    <source>
        <strain evidence="8">CBS 113979</strain>
    </source>
</reference>
<dbReference type="InterPro" id="IPR006773">
    <property type="entry name" value="Rpn13/ADRM1"/>
</dbReference>
<evidence type="ECO:0000256" key="1">
    <source>
        <dbReference type="ARBA" id="ARBA00004123"/>
    </source>
</evidence>
<feature type="region of interest" description="Disordered" evidence="6">
    <location>
        <begin position="149"/>
        <end position="210"/>
    </location>
</feature>
<dbReference type="OrthoDB" id="340431at2759"/>
<dbReference type="Proteomes" id="UP000800041">
    <property type="component" value="Unassembled WGS sequence"/>
</dbReference>
<dbReference type="PROSITE" id="PS51917">
    <property type="entry name" value="PRU"/>
    <property type="match status" value="1"/>
</dbReference>
<evidence type="ECO:0000313" key="8">
    <source>
        <dbReference type="EMBL" id="KAF1990740.1"/>
    </source>
</evidence>
<name>A0A6G1HCJ6_9PEZI</name>
<keyword evidence="9" id="KW-1185">Reference proteome</keyword>
<dbReference type="Pfam" id="PF04683">
    <property type="entry name" value="Rpn13_ADRM1_Pru"/>
    <property type="match status" value="1"/>
</dbReference>
<organism evidence="8 9">
    <name type="scientific">Aulographum hederae CBS 113979</name>
    <dbReference type="NCBI Taxonomy" id="1176131"/>
    <lineage>
        <taxon>Eukaryota</taxon>
        <taxon>Fungi</taxon>
        <taxon>Dikarya</taxon>
        <taxon>Ascomycota</taxon>
        <taxon>Pezizomycotina</taxon>
        <taxon>Dothideomycetes</taxon>
        <taxon>Pleosporomycetidae</taxon>
        <taxon>Aulographales</taxon>
        <taxon>Aulographaceae</taxon>
    </lineage>
</organism>
<accession>A0A6G1HCJ6</accession>
<dbReference type="PANTHER" id="PTHR12225:SF0">
    <property type="entry name" value="PROTEASOMAL UBIQUITIN RECEPTOR ADRM1"/>
    <property type="match status" value="1"/>
</dbReference>
<protein>
    <recommendedName>
        <fullName evidence="7">Pru domain-containing protein</fullName>
    </recommendedName>
</protein>
<evidence type="ECO:0000313" key="9">
    <source>
        <dbReference type="Proteomes" id="UP000800041"/>
    </source>
</evidence>
<evidence type="ECO:0000256" key="3">
    <source>
        <dbReference type="ARBA" id="ARBA00022490"/>
    </source>
</evidence>
<evidence type="ECO:0000259" key="7">
    <source>
        <dbReference type="PROSITE" id="PS51917"/>
    </source>
</evidence>
<dbReference type="EMBL" id="ML977141">
    <property type="protein sequence ID" value="KAF1990740.1"/>
    <property type="molecule type" value="Genomic_DNA"/>
</dbReference>
<dbReference type="GO" id="GO:0061133">
    <property type="term" value="F:endopeptidase activator activity"/>
    <property type="evidence" value="ECO:0007669"/>
    <property type="project" value="TreeGrafter"/>
</dbReference>
<comment type="subcellular location">
    <subcellularLocation>
        <location evidence="2">Cytoplasm</location>
    </subcellularLocation>
    <subcellularLocation>
        <location evidence="1">Nucleus</location>
    </subcellularLocation>
</comment>